<dbReference type="InterPro" id="IPR032675">
    <property type="entry name" value="LRR_dom_sf"/>
</dbReference>
<evidence type="ECO:0000256" key="3">
    <source>
        <dbReference type="ARBA" id="ARBA00022821"/>
    </source>
</evidence>
<dbReference type="Gene3D" id="1.10.8.430">
    <property type="entry name" value="Helical domain of apoptotic protease-activating factors"/>
    <property type="match status" value="2"/>
</dbReference>
<dbReference type="InterPro" id="IPR006553">
    <property type="entry name" value="Leu-rich_rpt_Cys-con_subtyp"/>
</dbReference>
<keyword evidence="9" id="KW-1185">Reference proteome</keyword>
<evidence type="ECO:0000259" key="6">
    <source>
        <dbReference type="Pfam" id="PF23559"/>
    </source>
</evidence>
<accession>A0A0E0LTG2</accession>
<reference evidence="8" key="2">
    <citation type="submission" date="2018-05" db="EMBL/GenBank/DDBJ databases">
        <title>OpunRS2 (Oryza punctata Reference Sequence Version 2).</title>
        <authorList>
            <person name="Zhang J."/>
            <person name="Kudrna D."/>
            <person name="Lee S."/>
            <person name="Talag J."/>
            <person name="Welchert J."/>
            <person name="Wing R.A."/>
        </authorList>
    </citation>
    <scope>NUCLEOTIDE SEQUENCE [LARGE SCALE GENOMIC DNA]</scope>
</reference>
<dbReference type="SUPFAM" id="SSF52540">
    <property type="entry name" value="P-loop containing nucleoside triphosphate hydrolases"/>
    <property type="match status" value="2"/>
</dbReference>
<keyword evidence="3" id="KW-0611">Plant defense</keyword>
<dbReference type="InterPro" id="IPR027417">
    <property type="entry name" value="P-loop_NTPase"/>
</dbReference>
<dbReference type="SMART" id="SM00367">
    <property type="entry name" value="LRR_CC"/>
    <property type="match status" value="7"/>
</dbReference>
<protein>
    <recommendedName>
        <fullName evidence="10">NB-ARC domain-containing protein</fullName>
    </recommendedName>
</protein>
<sequence length="2943" mass="335494">MEKAFAVAGTGVNDDRTELQLWASTVGLGGEVQLLTAARRRIDSLLSEAEGKEIQNKALELRLREASHQACLSDSLLGELEYYRIRGEVELDELQDDDADDADMTVPHIAGTIIQATNTRLVPHLEITEKDNMSCEISEHVKQCCRMTNDIGLALELEKLDRHMLQISQNSRTDSREMSYFSTERKVHGRNGERDLIISKLTSEESNMQNLSVVAIVGNGGVGKTALARMVYKDPAVSEHFDMVLWLYVSVYFNEVKIARELLELLHGDRHENVTDFDELLNILGYEMKSKRVLLVMDDMWEDSKKEKWDEFLTPLITNGVKGNMIIVTTRKSSVARMSGATHHINLDGLEPEDFWGLFKECAFGDENYQGHRKLQIIGRKIAVKLKGYPLAAKSVGKLLKRKLDNEHWSRILDNTEWKNQKDDNDIIPALKISYNYLPKHLQQCFSYCSVFPKNHRYDEKRLVHIWIAQGFVPFTDHQCTRAEEIGSKYLADLIDWGFFLSEPPRSSLLMHDLVHDLAQIVSSHESFTIEDFKPVGDFQLIRHVSIITESAYYGQFDGTVEPNKNFMREFAKTFCTLPQKNLSTLMLFGAHDLSFADTFHHELNEIKAIRVVKMEVVYPDLNILIPNISEFINLRYLELSSFYRGLKLQLPEAICKLYQLHVLDISSFNATTILPKGLNKLVNLRHFMAREELHAQIASVGRLIFLQELMAFDVRKESEFCIAQLENLNEIRGSISIYNLQNLGSQEEARKARLRSKLQLTSLRLSWFDMRKSLSSLNIIEGLEPPTRIRKLQIDGYNGSAPSWLSTSFCLTSLQSLHLEKCRYWSALPPLQQLPKLQELHLINMSHITSIPVGRLKVLELRNMPRLRRFVESERDQPYKNLEVVELQECHHLKDLPFQLSTSGTLTEHLFPRLQRVQIRDCHGYSNLPPFPLVDTLTDIDIWNAHSDYILFRLSLNDGSRLCLEMEGDKSNILHAIDETILRFSKLKDLQELEIRCYPCVKYLAWEELRKMTSLKRFKVEDCTILFSNSPNLCLPSSVKEMEFARCDITGKQLSELMLNLPLLRILKVHYCKNITSLAVGMFADEQYCSTEEGLWHIPPSGLMTLEKLEISFSDILFRTNNGLGGFSSLKELDTRKCPMLLPSMVSEAESVVSNCSLLPPSILKLNIGDMVDRLLPWSKLSSLAELHIFRSPLLEYLDVRSCTALQQLHIEDCYMLQSIEGLQILSSLAKLKIVSCSKLGSVQLDACKSLKTLIVEGCDSLCTLDGSHSLASVKEVSIYKNPVLASVELHSCRALEKLSIRDCPALASWKGFRSLTGVMSLEVSKSPGFVPSWQSEAEQIKEEGHTFTIPLKHLDIDDNEFLSMPICRQLTSLQDLTIRGVLGTPSDRVDILTDNHKAALLLLASLEELTLSGFEHLESLPSEIRHFPLLETLKILHCPRITSLPEEGMPSSLEEMDIYRWRMDKAAAVPLPITGVNDDRTAALQLWASTVGFGAEVGRLVAAHRGLGSVLAETQGKEIRNKELERRLREASHDAARAGDLLGELDYYRIREEVERDDHDKLLHNNANGNLRLSSPQRDVEFFNNDVAKDDKYITESSFSNTDSSASALQITTYIASSSSPVPYLETLNKIISNEISKHTEKCYRIAKQVSEALELESLDYLYAHKYQRTRTDHWETSPCQTEPKVHGRDQQRDLIISKLTSEECARKKLYILAIVGDGGIGKTTLAKLVFNDSTVTKHFDVLLWELLDSCGDEQDEIKKSKELQLQDKLDYLLKSKRVLLVMDDMWEDSTKEKWDELLNPLLKNDVMGNSVLVTTRKPSVATMIGAADHINLDGLKKDDFWCLFKECVFGHENYKGEPRLEKIGQQIVDKLKGNPLAAKTVSKVLRRSFDVDYWRRILHTSEWKYKNDENDIMPALMISYKYLPAHLQSCFSYCSVFPKYHRYEKERLINMWIAQDLLCSADIHRRLEDIGNEYFNDLLDWGFFEKQFQHSTLLIMHDLIHDLAQKVSSDESFTIEDNEPRNAPPRVRHVSVITEREYKTKVNGTVYPNDSFLQEFSNSFRELQQRNLSTLMLFGPHDLDFADTFRQELNEVRSIRVLKLEMVFFDLDSLIGNISAFVNLRYLELGCFYEGPRLELPEAICRLYHLMVLDIKKNWGPSTSLPREMSKLVNLRHFIAEKELHAKIAGIGKMVSLQELKAFDVKKDHEFSISQLRGLNQLRGSISISSLYNAGHEDATQARLCDKVDLTCLHLSWLTLSRNRVGRRTLPILEDLKPHSGLRNLQVVGYRHSLPSWLSSTVHLTSLRSLHLDRCIRWQTIPHPQQLPLLQELHLIQLPRVYKIEIGPLKVLEIRWLQNLRQCILLDKEQSFATLQILEVEGCPKLDEFLLQIFMSSGVQSTYQFLGIHRLQIHNDFLRASIPLLLLNSLSDIDLCGEHSKFTRFRLKPFGTSDGLSLQIKGDRYIQKIEERLFTLEKLKDLRELEIRDYQIVIFQQQFWEGFEQLTSLKKFRVIKCPEIFSTNFELFLPPSVEELELSGCNITLIQLSQLLVNLRLLKNFKLTNCQGVTSLPVGLFTDEQNTMSEGSWHIPPRCFTSLESLQISFTTDPSDANSVMHFSSKQGLGRFVSLKKIVIENCPTLLSRALSGGASHISPSSLDKLCMTGIQDSTLQFSEGSSIADLNSIEGLPSCSALRDLRIGNCALLPSLSASLDALKTLSIESNTNLASLELKSCTSLQKLCIKDCPALSSWEGLESLVSLEILKVETSPGFITRWISAAAEVNSEEKNFSLPLEKLNVDNIGVLCVPICSQLTSLKILSIEEDRHDPDGHVEFLTDNQVKGLSFLTCLRYLDLENFEKLRSLPVELGSLTSLQRLHLGNCGHITSLPVGGLPVSLKDMELYNCSKELNILCRDMLRLRRNLHLWVDGDEEDFFSQNCSDEEIS</sequence>
<evidence type="ECO:0000256" key="1">
    <source>
        <dbReference type="ARBA" id="ARBA00022614"/>
    </source>
</evidence>
<dbReference type="PRINTS" id="PR00364">
    <property type="entry name" value="DISEASERSIST"/>
</dbReference>
<dbReference type="GO" id="GO:0043531">
    <property type="term" value="F:ADP binding"/>
    <property type="evidence" value="ECO:0007669"/>
    <property type="project" value="InterPro"/>
</dbReference>
<dbReference type="PANTHER" id="PTHR36766:SF40">
    <property type="entry name" value="DISEASE RESISTANCE PROTEIN RGA3"/>
    <property type="match status" value="1"/>
</dbReference>
<evidence type="ECO:0000259" key="5">
    <source>
        <dbReference type="Pfam" id="PF00931"/>
    </source>
</evidence>
<dbReference type="EnsemblPlants" id="OPUNC08G08870.1">
    <property type="protein sequence ID" value="OPUNC08G08870.1"/>
    <property type="gene ID" value="OPUNC08G08870"/>
</dbReference>
<feature type="domain" description="Disease resistance protein winged helix" evidence="6">
    <location>
        <begin position="451"/>
        <end position="519"/>
    </location>
</feature>
<dbReference type="Pfam" id="PF00931">
    <property type="entry name" value="NB-ARC"/>
    <property type="match status" value="2"/>
</dbReference>
<dbReference type="InterPro" id="IPR058922">
    <property type="entry name" value="WHD_DRP"/>
</dbReference>
<keyword evidence="4" id="KW-0175">Coiled coil</keyword>
<dbReference type="Gene3D" id="3.40.50.300">
    <property type="entry name" value="P-loop containing nucleotide triphosphate hydrolases"/>
    <property type="match status" value="2"/>
</dbReference>
<dbReference type="PANTHER" id="PTHR36766">
    <property type="entry name" value="PLANT BROAD-SPECTRUM MILDEW RESISTANCE PROTEIN RPW8"/>
    <property type="match status" value="1"/>
</dbReference>
<dbReference type="Pfam" id="PF23559">
    <property type="entry name" value="WHD_DRP"/>
    <property type="match status" value="2"/>
</dbReference>
<dbReference type="GO" id="GO:0006952">
    <property type="term" value="P:defense response"/>
    <property type="evidence" value="ECO:0007669"/>
    <property type="project" value="UniProtKB-KW"/>
</dbReference>
<feature type="coiled-coil region" evidence="4">
    <location>
        <begin position="1516"/>
        <end position="1543"/>
    </location>
</feature>
<proteinExistence type="predicted"/>
<dbReference type="Gramene" id="OPUNC08G08870.1">
    <property type="protein sequence ID" value="OPUNC08G08870.1"/>
    <property type="gene ID" value="OPUNC08G08870"/>
</dbReference>
<evidence type="ECO:0000256" key="4">
    <source>
        <dbReference type="SAM" id="Coils"/>
    </source>
</evidence>
<feature type="domain" description="NB-ARC" evidence="5">
    <location>
        <begin position="1694"/>
        <end position="1854"/>
    </location>
</feature>
<evidence type="ECO:0000256" key="2">
    <source>
        <dbReference type="ARBA" id="ARBA00022737"/>
    </source>
</evidence>
<evidence type="ECO:0000313" key="8">
    <source>
        <dbReference type="EnsemblPlants" id="OPUNC08G08870.1"/>
    </source>
</evidence>
<evidence type="ECO:0000313" key="9">
    <source>
        <dbReference type="Proteomes" id="UP000026962"/>
    </source>
</evidence>
<dbReference type="InterPro" id="IPR002182">
    <property type="entry name" value="NB-ARC"/>
</dbReference>
<keyword evidence="1" id="KW-0433">Leucine-rich repeat</keyword>
<feature type="domain" description="NB-ARC" evidence="5">
    <location>
        <begin position="197"/>
        <end position="365"/>
    </location>
</feature>
<feature type="domain" description="R13L1/DRL21-like LRR repeat region" evidence="7">
    <location>
        <begin position="2212"/>
        <end position="2336"/>
    </location>
</feature>
<dbReference type="STRING" id="4537.A0A0E0LTG2"/>
<dbReference type="Gene3D" id="3.80.10.10">
    <property type="entry name" value="Ribonuclease Inhibitor"/>
    <property type="match status" value="8"/>
</dbReference>
<evidence type="ECO:0000259" key="7">
    <source>
        <dbReference type="Pfam" id="PF25019"/>
    </source>
</evidence>
<feature type="domain" description="Disease resistance protein winged helix" evidence="6">
    <location>
        <begin position="1939"/>
        <end position="2007"/>
    </location>
</feature>
<dbReference type="SUPFAM" id="SSF52058">
    <property type="entry name" value="L domain-like"/>
    <property type="match status" value="5"/>
</dbReference>
<dbReference type="eggNOG" id="KOG4658">
    <property type="taxonomic scope" value="Eukaryota"/>
</dbReference>
<name>A0A0E0LTG2_ORYPU</name>
<dbReference type="HOGENOM" id="CLU_226065_0_0_1"/>
<reference evidence="8" key="1">
    <citation type="submission" date="2015-04" db="UniProtKB">
        <authorList>
            <consortium name="EnsemblPlants"/>
        </authorList>
    </citation>
    <scope>IDENTIFICATION</scope>
</reference>
<feature type="domain" description="R13L1/DRL21-like LRR repeat region" evidence="7">
    <location>
        <begin position="723"/>
        <end position="846"/>
    </location>
</feature>
<dbReference type="InterPro" id="IPR036388">
    <property type="entry name" value="WH-like_DNA-bd_sf"/>
</dbReference>
<evidence type="ECO:0008006" key="10">
    <source>
        <dbReference type="Google" id="ProtNLM"/>
    </source>
</evidence>
<dbReference type="InterPro" id="IPR056789">
    <property type="entry name" value="LRR_R13L1-DRL21"/>
</dbReference>
<organism evidence="8">
    <name type="scientific">Oryza punctata</name>
    <name type="common">Red rice</name>
    <dbReference type="NCBI Taxonomy" id="4537"/>
    <lineage>
        <taxon>Eukaryota</taxon>
        <taxon>Viridiplantae</taxon>
        <taxon>Streptophyta</taxon>
        <taxon>Embryophyta</taxon>
        <taxon>Tracheophyta</taxon>
        <taxon>Spermatophyta</taxon>
        <taxon>Magnoliopsida</taxon>
        <taxon>Liliopsida</taxon>
        <taxon>Poales</taxon>
        <taxon>Poaceae</taxon>
        <taxon>BOP clade</taxon>
        <taxon>Oryzoideae</taxon>
        <taxon>Oryzeae</taxon>
        <taxon>Oryzinae</taxon>
        <taxon>Oryza</taxon>
    </lineage>
</organism>
<feature type="coiled-coil region" evidence="4">
    <location>
        <begin position="35"/>
        <end position="69"/>
    </location>
</feature>
<dbReference type="Pfam" id="PF25019">
    <property type="entry name" value="LRR_R13L1-DRL21"/>
    <property type="match status" value="2"/>
</dbReference>
<dbReference type="Proteomes" id="UP000026962">
    <property type="component" value="Chromosome 8"/>
</dbReference>
<dbReference type="InterPro" id="IPR042197">
    <property type="entry name" value="Apaf_helical"/>
</dbReference>
<keyword evidence="2" id="KW-0677">Repeat</keyword>
<dbReference type="Gene3D" id="1.10.10.10">
    <property type="entry name" value="Winged helix-like DNA-binding domain superfamily/Winged helix DNA-binding domain"/>
    <property type="match status" value="2"/>
</dbReference>